<dbReference type="EMBL" id="CP081051">
    <property type="protein sequence ID" value="UWQ40699.1"/>
    <property type="molecule type" value="Genomic_DNA"/>
</dbReference>
<dbReference type="Proteomes" id="UP000051326">
    <property type="component" value="Unassembled WGS sequence"/>
</dbReference>
<reference evidence="1 3" key="1">
    <citation type="submission" date="2015-09" db="EMBL/GenBank/DDBJ databases">
        <authorList>
            <consortium name="Swine Surveillance"/>
        </authorList>
    </citation>
    <scope>NUCLEOTIDE SEQUENCE [LARGE SCALE GENOMIC DNA]</scope>
    <source>
        <strain evidence="1 3">CECT 8399</strain>
    </source>
</reference>
<keyword evidence="4" id="KW-1185">Reference proteome</keyword>
<gene>
    <name evidence="2" type="ORF">K3718_14215</name>
    <name evidence="1" type="ORF">PHA8399_00443</name>
</gene>
<evidence type="ECO:0000313" key="3">
    <source>
        <dbReference type="Proteomes" id="UP000051326"/>
    </source>
</evidence>
<evidence type="ECO:0000313" key="1">
    <source>
        <dbReference type="EMBL" id="CUH98329.1"/>
    </source>
</evidence>
<evidence type="ECO:0008006" key="5">
    <source>
        <dbReference type="Google" id="ProtNLM"/>
    </source>
</evidence>
<name>A0A0P1HUS3_9RHOB</name>
<dbReference type="STRING" id="1396826.PHA8399_00443"/>
<dbReference type="AlphaFoldDB" id="A0A0P1HUS3"/>
<accession>A0A0P1HUS3</accession>
<proteinExistence type="predicted"/>
<evidence type="ECO:0000313" key="4">
    <source>
        <dbReference type="Proteomes" id="UP001058514"/>
    </source>
</evidence>
<sequence length="102" mass="11063">MFLHLPAQIRFAASVARMAFEAQIIISIRTLGMMGVVPAAPAENRRMVLEKVKAFQSSTQAAAQLAAAGKPMEAVMTGAMAPYRRATASNYKRLTRPPKSSR</sequence>
<reference evidence="2" key="2">
    <citation type="submission" date="2021-08" db="EMBL/GenBank/DDBJ databases">
        <authorList>
            <person name="Nwanade C."/>
            <person name="Wang M."/>
            <person name="Masoudi A."/>
            <person name="Yu Z."/>
            <person name="Liu J."/>
        </authorList>
    </citation>
    <scope>NUCLEOTIDE SEQUENCE</scope>
    <source>
        <strain evidence="2">S166</strain>
    </source>
</reference>
<dbReference type="RefSeq" id="WP_058284578.1">
    <property type="nucleotide sequence ID" value="NZ_CP041159.1"/>
</dbReference>
<protein>
    <recommendedName>
        <fullName evidence="5">Antifreeze protein, type I</fullName>
    </recommendedName>
</protein>
<dbReference type="Proteomes" id="UP001058514">
    <property type="component" value="Chromosome"/>
</dbReference>
<organism evidence="1 3">
    <name type="scientific">Leisingera aquaemixtae</name>
    <dbReference type="NCBI Taxonomy" id="1396826"/>
    <lineage>
        <taxon>Bacteria</taxon>
        <taxon>Pseudomonadati</taxon>
        <taxon>Pseudomonadota</taxon>
        <taxon>Alphaproteobacteria</taxon>
        <taxon>Rhodobacterales</taxon>
        <taxon>Roseobacteraceae</taxon>
        <taxon>Leisingera</taxon>
    </lineage>
</organism>
<dbReference type="EMBL" id="CYSR01000005">
    <property type="protein sequence ID" value="CUH98329.1"/>
    <property type="molecule type" value="Genomic_DNA"/>
</dbReference>
<evidence type="ECO:0000313" key="2">
    <source>
        <dbReference type="EMBL" id="UWQ40699.1"/>
    </source>
</evidence>